<sequence>MSDSVSTSTASSLGKPEPPSTSYALPPTYATLSFHKADTLRLLNFPSDLVSAFEPLIIATWPPGIERQYSSGQAYEYKLKGRPFGTFRAQQLVGGIHLMRAAFALLRRHGWDLVFPVVCSTRYTAKDTLVFRRSPSPLPEVELLALAPQGTHRLRVIYDRAEGSNRDHREHLASLNAAVQETLEQLDYLKEGSWSHDTLEFVLKGRPWAPRLGESVKVRVLLLRLLATMEEHGWRPYASLVQRTGWDDFRMLDTWYFVREVAGGVVSAPSQGRAGVEAETGTV</sequence>
<feature type="compositionally biased region" description="Low complexity" evidence="1">
    <location>
        <begin position="1"/>
        <end position="12"/>
    </location>
</feature>
<name>A0ABR3VBG5_HUMIN</name>
<keyword evidence="3" id="KW-1185">Reference proteome</keyword>
<evidence type="ECO:0000313" key="3">
    <source>
        <dbReference type="Proteomes" id="UP001583172"/>
    </source>
</evidence>
<reference evidence="2 3" key="1">
    <citation type="journal article" date="2024" name="Commun. Biol.">
        <title>Comparative genomic analysis of thermophilic fungi reveals convergent evolutionary adaptations and gene losses.</title>
        <authorList>
            <person name="Steindorff A.S."/>
            <person name="Aguilar-Pontes M.V."/>
            <person name="Robinson A.J."/>
            <person name="Andreopoulos B."/>
            <person name="LaButti K."/>
            <person name="Kuo A."/>
            <person name="Mondo S."/>
            <person name="Riley R."/>
            <person name="Otillar R."/>
            <person name="Haridas S."/>
            <person name="Lipzen A."/>
            <person name="Grimwood J."/>
            <person name="Schmutz J."/>
            <person name="Clum A."/>
            <person name="Reid I.D."/>
            <person name="Moisan M.C."/>
            <person name="Butler G."/>
            <person name="Nguyen T.T.M."/>
            <person name="Dewar K."/>
            <person name="Conant G."/>
            <person name="Drula E."/>
            <person name="Henrissat B."/>
            <person name="Hansel C."/>
            <person name="Singer S."/>
            <person name="Hutchinson M.I."/>
            <person name="de Vries R.P."/>
            <person name="Natvig D.O."/>
            <person name="Powell A.J."/>
            <person name="Tsang A."/>
            <person name="Grigoriev I.V."/>
        </authorList>
    </citation>
    <scope>NUCLEOTIDE SEQUENCE [LARGE SCALE GENOMIC DNA]</scope>
    <source>
        <strain evidence="2 3">CBS 620.91</strain>
    </source>
</reference>
<proteinExistence type="predicted"/>
<feature type="region of interest" description="Disordered" evidence="1">
    <location>
        <begin position="1"/>
        <end position="22"/>
    </location>
</feature>
<protein>
    <submittedName>
        <fullName evidence="2">Uncharacterized protein</fullName>
    </submittedName>
</protein>
<accession>A0ABR3VBG5</accession>
<evidence type="ECO:0000313" key="2">
    <source>
        <dbReference type="EMBL" id="KAL1839184.1"/>
    </source>
</evidence>
<dbReference type="PANTHER" id="PTHR38696:SF1">
    <property type="entry name" value="MEDIATOR OF RNA POLYMERASE II TRANSCRIPTION SUBUNIT 13"/>
    <property type="match status" value="1"/>
</dbReference>
<gene>
    <name evidence="2" type="ORF">VTJ49DRAFT_1803</name>
</gene>
<dbReference type="EMBL" id="JAZGSY010000171">
    <property type="protein sequence ID" value="KAL1839184.1"/>
    <property type="molecule type" value="Genomic_DNA"/>
</dbReference>
<organism evidence="2 3">
    <name type="scientific">Humicola insolens</name>
    <name type="common">Soft-rot fungus</name>
    <dbReference type="NCBI Taxonomy" id="85995"/>
    <lineage>
        <taxon>Eukaryota</taxon>
        <taxon>Fungi</taxon>
        <taxon>Dikarya</taxon>
        <taxon>Ascomycota</taxon>
        <taxon>Pezizomycotina</taxon>
        <taxon>Sordariomycetes</taxon>
        <taxon>Sordariomycetidae</taxon>
        <taxon>Sordariales</taxon>
        <taxon>Chaetomiaceae</taxon>
        <taxon>Mycothermus</taxon>
    </lineage>
</organism>
<comment type="caution">
    <text evidence="2">The sequence shown here is derived from an EMBL/GenBank/DDBJ whole genome shotgun (WGS) entry which is preliminary data.</text>
</comment>
<evidence type="ECO:0000256" key="1">
    <source>
        <dbReference type="SAM" id="MobiDB-lite"/>
    </source>
</evidence>
<dbReference type="Proteomes" id="UP001583172">
    <property type="component" value="Unassembled WGS sequence"/>
</dbReference>
<dbReference type="PANTHER" id="PTHR38696">
    <property type="entry name" value="MEDIATOR OF RNA POLYMERASE II TRANSCRIPTION SUBUNIT 13"/>
    <property type="match status" value="1"/>
</dbReference>